<evidence type="ECO:0000256" key="1">
    <source>
        <dbReference type="SAM" id="Phobius"/>
    </source>
</evidence>
<comment type="caution">
    <text evidence="2">The sequence shown here is derived from an EMBL/GenBank/DDBJ whole genome shotgun (WGS) entry which is preliminary data.</text>
</comment>
<gene>
    <name evidence="2" type="ORF">AYO25_00735</name>
</gene>
<feature type="transmembrane region" description="Helical" evidence="1">
    <location>
        <begin position="12"/>
        <end position="32"/>
    </location>
</feature>
<sequence>MIKNIVKLCIGFFAIILALINFFGEWVIRYYLFASNLRFIGYIDYFYNYGNAILIADFFWLQVKFPSIIAILCIM</sequence>
<protein>
    <submittedName>
        <fullName evidence="2">Uncharacterized protein</fullName>
    </submittedName>
</protein>
<proteinExistence type="predicted"/>
<keyword evidence="1" id="KW-1133">Transmembrane helix</keyword>
<accession>A0A1V2N9H3</accession>
<feature type="transmembrane region" description="Helical" evidence="1">
    <location>
        <begin position="52"/>
        <end position="74"/>
    </location>
</feature>
<organism evidence="2 3">
    <name type="scientific">Candidatus Liberibacter solanacearum</name>
    <dbReference type="NCBI Taxonomy" id="556287"/>
    <lineage>
        <taxon>Bacteria</taxon>
        <taxon>Pseudomonadati</taxon>
        <taxon>Pseudomonadota</taxon>
        <taxon>Alphaproteobacteria</taxon>
        <taxon>Hyphomicrobiales</taxon>
        <taxon>Rhizobiaceae</taxon>
        <taxon>Liberibacter</taxon>
    </lineage>
</organism>
<evidence type="ECO:0000313" key="2">
    <source>
        <dbReference type="EMBL" id="ONI60220.1"/>
    </source>
</evidence>
<dbReference type="AlphaFoldDB" id="A0A1V2N9H3"/>
<dbReference type="EMBL" id="LVWB01000003">
    <property type="protein sequence ID" value="ONI60220.1"/>
    <property type="molecule type" value="Genomic_DNA"/>
</dbReference>
<keyword evidence="1" id="KW-0812">Transmembrane</keyword>
<dbReference type="Proteomes" id="UP000189542">
    <property type="component" value="Unassembled WGS sequence"/>
</dbReference>
<name>A0A1V2N9H3_9HYPH</name>
<keyword evidence="1" id="KW-0472">Membrane</keyword>
<evidence type="ECO:0000313" key="3">
    <source>
        <dbReference type="Proteomes" id="UP000189542"/>
    </source>
</evidence>
<reference evidence="2 3" key="1">
    <citation type="journal article" date="2017" name="PLoS ONE">
        <title>Genomic sequence of 'Candidatus Liberibacter solanacearum' haplotype C and its comparison with haplotype A and B genomes.</title>
        <authorList>
            <person name="Wang J."/>
            <person name="Haapalainen M."/>
            <person name="Schott T."/>
            <person name="Thompson S.M."/>
            <person name="Smith G.R."/>
            <person name="Nissinen A.I."/>
            <person name="Pirhonen M."/>
        </authorList>
    </citation>
    <scope>NUCLEOTIDE SEQUENCE [LARGE SCALE GENOMIC DNA]</scope>
    <source>
        <strain evidence="2 3">FIN111</strain>
    </source>
</reference>